<evidence type="ECO:0000259" key="4">
    <source>
        <dbReference type="SMART" id="SM00822"/>
    </source>
</evidence>
<dbReference type="Proteomes" id="UP000448575">
    <property type="component" value="Unassembled WGS sequence"/>
</dbReference>
<dbReference type="Gene3D" id="3.40.50.720">
    <property type="entry name" value="NAD(P)-binding Rossmann-like Domain"/>
    <property type="match status" value="1"/>
</dbReference>
<dbReference type="RefSeq" id="WP_161026695.1">
    <property type="nucleotide sequence ID" value="NZ_WWCJ01000011.1"/>
</dbReference>
<evidence type="ECO:0000313" key="5">
    <source>
        <dbReference type="EMBL" id="MYN03724.1"/>
    </source>
</evidence>
<dbReference type="PRINTS" id="PR00081">
    <property type="entry name" value="GDHRDH"/>
</dbReference>
<reference evidence="5 6" key="1">
    <citation type="submission" date="2019-12" db="EMBL/GenBank/DDBJ databases">
        <title>Novel species isolated from a subtropical stream in China.</title>
        <authorList>
            <person name="Lu H."/>
        </authorList>
    </citation>
    <scope>NUCLEOTIDE SEQUENCE [LARGE SCALE GENOMIC DNA]</scope>
    <source>
        <strain evidence="5 6">DS3</strain>
    </source>
</reference>
<dbReference type="GO" id="GO:0016491">
    <property type="term" value="F:oxidoreductase activity"/>
    <property type="evidence" value="ECO:0007669"/>
    <property type="project" value="UniProtKB-KW"/>
</dbReference>
<keyword evidence="3" id="KW-0472">Membrane</keyword>
<dbReference type="SMART" id="SM00822">
    <property type="entry name" value="PKS_KR"/>
    <property type="match status" value="1"/>
</dbReference>
<keyword evidence="3" id="KW-1133">Transmembrane helix</keyword>
<dbReference type="InterPro" id="IPR020904">
    <property type="entry name" value="Sc_DH/Rdtase_CS"/>
</dbReference>
<name>A0A6N9HJI5_9BURK</name>
<keyword evidence="2" id="KW-0560">Oxidoreductase</keyword>
<dbReference type="InterPro" id="IPR036291">
    <property type="entry name" value="NAD(P)-bd_dom_sf"/>
</dbReference>
<keyword evidence="3" id="KW-0812">Transmembrane</keyword>
<dbReference type="FunFam" id="3.40.50.720:FF:000084">
    <property type="entry name" value="Short-chain dehydrogenase reductase"/>
    <property type="match status" value="1"/>
</dbReference>
<evidence type="ECO:0000313" key="6">
    <source>
        <dbReference type="Proteomes" id="UP000448575"/>
    </source>
</evidence>
<dbReference type="PRINTS" id="PR00080">
    <property type="entry name" value="SDRFAMILY"/>
</dbReference>
<evidence type="ECO:0000256" key="2">
    <source>
        <dbReference type="ARBA" id="ARBA00023002"/>
    </source>
</evidence>
<protein>
    <submittedName>
        <fullName evidence="5">SDR family oxidoreductase</fullName>
    </submittedName>
</protein>
<feature type="transmembrane region" description="Helical" evidence="3">
    <location>
        <begin position="12"/>
        <end position="34"/>
    </location>
</feature>
<dbReference type="PROSITE" id="PS00061">
    <property type="entry name" value="ADH_SHORT"/>
    <property type="match status" value="1"/>
</dbReference>
<dbReference type="SUPFAM" id="SSF51735">
    <property type="entry name" value="NAD(P)-binding Rossmann-fold domains"/>
    <property type="match status" value="1"/>
</dbReference>
<dbReference type="CDD" id="cd05233">
    <property type="entry name" value="SDR_c"/>
    <property type="match status" value="1"/>
</dbReference>
<dbReference type="AlphaFoldDB" id="A0A6N9HJI5"/>
<evidence type="ECO:0000256" key="3">
    <source>
        <dbReference type="SAM" id="Phobius"/>
    </source>
</evidence>
<dbReference type="PANTHER" id="PTHR43639">
    <property type="entry name" value="OXIDOREDUCTASE, SHORT-CHAIN DEHYDROGENASE/REDUCTASE FAMILY (AFU_ORTHOLOGUE AFUA_5G02870)"/>
    <property type="match status" value="1"/>
</dbReference>
<gene>
    <name evidence="5" type="ORF">GTP41_16650</name>
</gene>
<dbReference type="InterPro" id="IPR002347">
    <property type="entry name" value="SDR_fam"/>
</dbReference>
<sequence>MERKWANYPSLAGKRVLITGGATGIGAALVVAFLRQHAQVAFLDIAADDAEALCARMKASGQGVPLFRRCDLTDLGALEATINDFSATMGNIDVLVNNAGNDQRHQLETLTPDEWDRLTAINQRPMLFACQAVVPGMRQRGSGAIVNMGSISWHIKSGGYPAYAMAKAAATGLTRGLARDLGRDGIRINTVVPGWVMTERQLALWVDAAAEEDIRRNQCLQAALMPADVAAMVLFLAADDGAMCTGQEFIVDAGWS</sequence>
<accession>A0A6N9HJI5</accession>
<dbReference type="EMBL" id="WWCJ01000011">
    <property type="protein sequence ID" value="MYN03724.1"/>
    <property type="molecule type" value="Genomic_DNA"/>
</dbReference>
<keyword evidence="6" id="KW-1185">Reference proteome</keyword>
<dbReference type="Pfam" id="PF13561">
    <property type="entry name" value="adh_short_C2"/>
    <property type="match status" value="1"/>
</dbReference>
<feature type="domain" description="Ketoreductase" evidence="4">
    <location>
        <begin position="14"/>
        <end position="198"/>
    </location>
</feature>
<comment type="similarity">
    <text evidence="1">Belongs to the short-chain dehydrogenases/reductases (SDR) family.</text>
</comment>
<proteinExistence type="inferred from homology"/>
<evidence type="ECO:0000256" key="1">
    <source>
        <dbReference type="ARBA" id="ARBA00006484"/>
    </source>
</evidence>
<dbReference type="PANTHER" id="PTHR43639:SF1">
    <property type="entry name" value="SHORT-CHAIN DEHYDROGENASE_REDUCTASE FAMILY PROTEIN"/>
    <property type="match status" value="1"/>
</dbReference>
<comment type="caution">
    <text evidence="5">The sequence shown here is derived from an EMBL/GenBank/DDBJ whole genome shotgun (WGS) entry which is preliminary data.</text>
</comment>
<organism evidence="5 6">
    <name type="scientific">Pseudoduganella guangdongensis</name>
    <dbReference type="NCBI Taxonomy" id="2692179"/>
    <lineage>
        <taxon>Bacteria</taxon>
        <taxon>Pseudomonadati</taxon>
        <taxon>Pseudomonadota</taxon>
        <taxon>Betaproteobacteria</taxon>
        <taxon>Burkholderiales</taxon>
        <taxon>Oxalobacteraceae</taxon>
        <taxon>Telluria group</taxon>
        <taxon>Pseudoduganella</taxon>
    </lineage>
</organism>
<dbReference type="InterPro" id="IPR057326">
    <property type="entry name" value="KR_dom"/>
</dbReference>